<keyword evidence="2" id="KW-1185">Reference proteome</keyword>
<dbReference type="Proteomes" id="UP001633002">
    <property type="component" value="Unassembled WGS sequence"/>
</dbReference>
<accession>A0ABD3ICB1</accession>
<sequence>MNGQEDETVPEVTLEDDWQPPLKDNYCNYSVSLEEYRMNPLPENSCYVMDGYPMEVVIQKDRRMTMHESIRHDRPSFTQEVAPEDPAVANGNHGRPYAMNDRRDSGTLRILAAQVSKMEELPQAREVTEIQKTSRSTGIPDRNILRSHSWYRARDEELELRIGHRKSASDYLLVNRGEGLKVIRTTGAVNRNWKGCADREDWNRTDWKEAIRQCKEIQNRLDQLHTLETTVNQRLSDSTLFVASKMAPRKPASRAIEPQ</sequence>
<dbReference type="AlphaFoldDB" id="A0ABD3ICB1"/>
<evidence type="ECO:0000313" key="2">
    <source>
        <dbReference type="Proteomes" id="UP001633002"/>
    </source>
</evidence>
<proteinExistence type="predicted"/>
<dbReference type="EMBL" id="JBJQOH010000001">
    <property type="protein sequence ID" value="KAL3700184.1"/>
    <property type="molecule type" value="Genomic_DNA"/>
</dbReference>
<evidence type="ECO:0000313" key="1">
    <source>
        <dbReference type="EMBL" id="KAL3700184.1"/>
    </source>
</evidence>
<comment type="caution">
    <text evidence="1">The sequence shown here is derived from an EMBL/GenBank/DDBJ whole genome shotgun (WGS) entry which is preliminary data.</text>
</comment>
<gene>
    <name evidence="1" type="ORF">R1sor_018206</name>
</gene>
<protein>
    <submittedName>
        <fullName evidence="1">Uncharacterized protein</fullName>
    </submittedName>
</protein>
<reference evidence="1 2" key="1">
    <citation type="submission" date="2024-09" db="EMBL/GenBank/DDBJ databases">
        <title>Chromosome-scale assembly of Riccia sorocarpa.</title>
        <authorList>
            <person name="Paukszto L."/>
        </authorList>
    </citation>
    <scope>NUCLEOTIDE SEQUENCE [LARGE SCALE GENOMIC DNA]</scope>
    <source>
        <strain evidence="1">LP-2024</strain>
        <tissue evidence="1">Aerial parts of the thallus</tissue>
    </source>
</reference>
<organism evidence="1 2">
    <name type="scientific">Riccia sorocarpa</name>
    <dbReference type="NCBI Taxonomy" id="122646"/>
    <lineage>
        <taxon>Eukaryota</taxon>
        <taxon>Viridiplantae</taxon>
        <taxon>Streptophyta</taxon>
        <taxon>Embryophyta</taxon>
        <taxon>Marchantiophyta</taxon>
        <taxon>Marchantiopsida</taxon>
        <taxon>Marchantiidae</taxon>
        <taxon>Marchantiales</taxon>
        <taxon>Ricciaceae</taxon>
        <taxon>Riccia</taxon>
    </lineage>
</organism>
<name>A0ABD3ICB1_9MARC</name>